<dbReference type="InterPro" id="IPR002156">
    <property type="entry name" value="RNaseH_domain"/>
</dbReference>
<dbReference type="GO" id="GO:0004523">
    <property type="term" value="F:RNA-DNA hybrid ribonuclease activity"/>
    <property type="evidence" value="ECO:0007669"/>
    <property type="project" value="InterPro"/>
</dbReference>
<evidence type="ECO:0000313" key="2">
    <source>
        <dbReference type="EMBL" id="JAC14198.1"/>
    </source>
</evidence>
<keyword evidence="2" id="KW-0695">RNA-directed DNA polymerase</keyword>
<keyword evidence="2" id="KW-0548">Nucleotidyltransferase</keyword>
<dbReference type="GO" id="GO:0003964">
    <property type="term" value="F:RNA-directed DNA polymerase activity"/>
    <property type="evidence" value="ECO:0007669"/>
    <property type="project" value="UniProtKB-KW"/>
</dbReference>
<organism evidence="2">
    <name type="scientific">Triatoma infestans</name>
    <name type="common">Assassin bug</name>
    <dbReference type="NCBI Taxonomy" id="30076"/>
    <lineage>
        <taxon>Eukaryota</taxon>
        <taxon>Metazoa</taxon>
        <taxon>Ecdysozoa</taxon>
        <taxon>Arthropoda</taxon>
        <taxon>Hexapoda</taxon>
        <taxon>Insecta</taxon>
        <taxon>Pterygota</taxon>
        <taxon>Neoptera</taxon>
        <taxon>Paraneoptera</taxon>
        <taxon>Hemiptera</taxon>
        <taxon>Heteroptera</taxon>
        <taxon>Panheteroptera</taxon>
        <taxon>Cimicomorpha</taxon>
        <taxon>Reduviidae</taxon>
        <taxon>Triatominae</taxon>
        <taxon>Triatoma</taxon>
    </lineage>
</organism>
<dbReference type="CDD" id="cd09276">
    <property type="entry name" value="Rnase_HI_RT_non_LTR"/>
    <property type="match status" value="1"/>
</dbReference>
<feature type="non-terminal residue" evidence="2">
    <location>
        <position position="1"/>
    </location>
</feature>
<dbReference type="InterPro" id="IPR036397">
    <property type="entry name" value="RNaseH_sf"/>
</dbReference>
<reference evidence="2" key="1">
    <citation type="journal article" date="2014" name="PLoS Negl. Trop. Dis.">
        <title>An updated insight into the Sialotranscriptome of Triatoma infestans: developmental stage and geographic variations.</title>
        <authorList>
            <person name="Schwarz A."/>
            <person name="Medrano-Mercado N."/>
            <person name="Schaub G.A."/>
            <person name="Struchiner C.J."/>
            <person name="Bargues M.D."/>
            <person name="Levy M.Z."/>
            <person name="Ribeiro J.M."/>
        </authorList>
    </citation>
    <scope>NUCLEOTIDE SEQUENCE</scope>
    <source>
        <strain evidence="2">Chile</strain>
        <tissue evidence="2">Salivary glands</tissue>
    </source>
</reference>
<dbReference type="GO" id="GO:0003676">
    <property type="term" value="F:nucleic acid binding"/>
    <property type="evidence" value="ECO:0007669"/>
    <property type="project" value="InterPro"/>
</dbReference>
<dbReference type="EMBL" id="GBBI01004514">
    <property type="protein sequence ID" value="JAC14198.1"/>
    <property type="molecule type" value="mRNA"/>
</dbReference>
<keyword evidence="2" id="KW-0808">Transferase</keyword>
<dbReference type="SUPFAM" id="SSF53098">
    <property type="entry name" value="Ribonuclease H-like"/>
    <property type="match status" value="1"/>
</dbReference>
<accession>A0A023EYH5</accession>
<sequence>SKKNNYTGIGIYDPQRHLSVSGPVNTSVSITSAELLAILSAIKYAQNIKANNIVVFTDSRASCMMLEKGYLGKTKNYLVYEIIKLLEMSSSFSFQWVPAHIGVSGNEEADKAAKKEISGLYAGAKYLVPLSELFIKGRALLLEEWQQLYEHESQYKGNFHFTCVPRVGFSPWFRKSGLSRKQIIKLTRLRTGH</sequence>
<dbReference type="InterPro" id="IPR012337">
    <property type="entry name" value="RNaseH-like_sf"/>
</dbReference>
<feature type="domain" description="RNase H type-1" evidence="1">
    <location>
        <begin position="1"/>
        <end position="118"/>
    </location>
</feature>
<protein>
    <submittedName>
        <fullName evidence="2">Putative non-ltr rnase hi domain of reverse transcriptases</fullName>
    </submittedName>
</protein>
<dbReference type="AlphaFoldDB" id="A0A023EYH5"/>
<feature type="non-terminal residue" evidence="2">
    <location>
        <position position="193"/>
    </location>
</feature>
<dbReference type="Pfam" id="PF00075">
    <property type="entry name" value="RNase_H"/>
    <property type="match status" value="1"/>
</dbReference>
<evidence type="ECO:0000259" key="1">
    <source>
        <dbReference type="PROSITE" id="PS50879"/>
    </source>
</evidence>
<proteinExistence type="evidence at transcript level"/>
<name>A0A023EYH5_TRIIF</name>
<dbReference type="PROSITE" id="PS50879">
    <property type="entry name" value="RNASE_H_1"/>
    <property type="match status" value="1"/>
</dbReference>
<dbReference type="Gene3D" id="3.30.420.10">
    <property type="entry name" value="Ribonuclease H-like superfamily/Ribonuclease H"/>
    <property type="match status" value="1"/>
</dbReference>